<gene>
    <name evidence="2" type="ORF">L873DRAFT_1840402</name>
</gene>
<dbReference type="AlphaFoldDB" id="A0A3N4K254"/>
<sequence length="111" mass="13348">MNQNIETSDYNERHIGRKKRKRQKAEQIFKPKELKFTSKRGIKWVSYYEHVLPLKLCLWMKGLKDEMHISHVYLIKDNVLSHQTARQVNDKERQSHRIIALDWSSKSLDSN</sequence>
<feature type="region of interest" description="Disordered" evidence="1">
    <location>
        <begin position="1"/>
        <end position="24"/>
    </location>
</feature>
<organism evidence="2 3">
    <name type="scientific">Choiromyces venosus 120613-1</name>
    <dbReference type="NCBI Taxonomy" id="1336337"/>
    <lineage>
        <taxon>Eukaryota</taxon>
        <taxon>Fungi</taxon>
        <taxon>Dikarya</taxon>
        <taxon>Ascomycota</taxon>
        <taxon>Pezizomycotina</taxon>
        <taxon>Pezizomycetes</taxon>
        <taxon>Pezizales</taxon>
        <taxon>Tuberaceae</taxon>
        <taxon>Choiromyces</taxon>
    </lineage>
</organism>
<evidence type="ECO:0000313" key="3">
    <source>
        <dbReference type="Proteomes" id="UP000276215"/>
    </source>
</evidence>
<reference evidence="2 3" key="1">
    <citation type="journal article" date="2018" name="Nat. Ecol. Evol.">
        <title>Pezizomycetes genomes reveal the molecular basis of ectomycorrhizal truffle lifestyle.</title>
        <authorList>
            <person name="Murat C."/>
            <person name="Payen T."/>
            <person name="Noel B."/>
            <person name="Kuo A."/>
            <person name="Morin E."/>
            <person name="Chen J."/>
            <person name="Kohler A."/>
            <person name="Krizsan K."/>
            <person name="Balestrini R."/>
            <person name="Da Silva C."/>
            <person name="Montanini B."/>
            <person name="Hainaut M."/>
            <person name="Levati E."/>
            <person name="Barry K.W."/>
            <person name="Belfiori B."/>
            <person name="Cichocki N."/>
            <person name="Clum A."/>
            <person name="Dockter R.B."/>
            <person name="Fauchery L."/>
            <person name="Guy J."/>
            <person name="Iotti M."/>
            <person name="Le Tacon F."/>
            <person name="Lindquist E.A."/>
            <person name="Lipzen A."/>
            <person name="Malagnac F."/>
            <person name="Mello A."/>
            <person name="Molinier V."/>
            <person name="Miyauchi S."/>
            <person name="Poulain J."/>
            <person name="Riccioni C."/>
            <person name="Rubini A."/>
            <person name="Sitrit Y."/>
            <person name="Splivallo R."/>
            <person name="Traeger S."/>
            <person name="Wang M."/>
            <person name="Zifcakova L."/>
            <person name="Wipf D."/>
            <person name="Zambonelli A."/>
            <person name="Paolocci F."/>
            <person name="Nowrousian M."/>
            <person name="Ottonello S."/>
            <person name="Baldrian P."/>
            <person name="Spatafora J.W."/>
            <person name="Henrissat B."/>
            <person name="Nagy L.G."/>
            <person name="Aury J.M."/>
            <person name="Wincker P."/>
            <person name="Grigoriev I.V."/>
            <person name="Bonfante P."/>
            <person name="Martin F.M."/>
        </authorList>
    </citation>
    <scope>NUCLEOTIDE SEQUENCE [LARGE SCALE GENOMIC DNA]</scope>
    <source>
        <strain evidence="2 3">120613-1</strain>
    </source>
</reference>
<evidence type="ECO:0000313" key="2">
    <source>
        <dbReference type="EMBL" id="RPB04657.1"/>
    </source>
</evidence>
<proteinExistence type="predicted"/>
<protein>
    <submittedName>
        <fullName evidence="2">Uncharacterized protein</fullName>
    </submittedName>
</protein>
<dbReference type="Proteomes" id="UP000276215">
    <property type="component" value="Unassembled WGS sequence"/>
</dbReference>
<accession>A0A3N4K254</accession>
<name>A0A3N4K254_9PEZI</name>
<dbReference type="EMBL" id="ML120357">
    <property type="protein sequence ID" value="RPB04657.1"/>
    <property type="molecule type" value="Genomic_DNA"/>
</dbReference>
<keyword evidence="3" id="KW-1185">Reference proteome</keyword>
<evidence type="ECO:0000256" key="1">
    <source>
        <dbReference type="SAM" id="MobiDB-lite"/>
    </source>
</evidence>